<accession>A0AAD7ZH89</accession>
<dbReference type="Proteomes" id="UP001233999">
    <property type="component" value="Unassembled WGS sequence"/>
</dbReference>
<organism evidence="1 2">
    <name type="scientific">Diploptera punctata</name>
    <name type="common">Pacific beetle cockroach</name>
    <dbReference type="NCBI Taxonomy" id="6984"/>
    <lineage>
        <taxon>Eukaryota</taxon>
        <taxon>Metazoa</taxon>
        <taxon>Ecdysozoa</taxon>
        <taxon>Arthropoda</taxon>
        <taxon>Hexapoda</taxon>
        <taxon>Insecta</taxon>
        <taxon>Pterygota</taxon>
        <taxon>Neoptera</taxon>
        <taxon>Polyneoptera</taxon>
        <taxon>Dictyoptera</taxon>
        <taxon>Blattodea</taxon>
        <taxon>Blaberoidea</taxon>
        <taxon>Blaberidae</taxon>
        <taxon>Diplopterinae</taxon>
        <taxon>Diploptera</taxon>
    </lineage>
</organism>
<evidence type="ECO:0000313" key="2">
    <source>
        <dbReference type="Proteomes" id="UP001233999"/>
    </source>
</evidence>
<keyword evidence="2" id="KW-1185">Reference proteome</keyword>
<sequence>LEVVYIDRGVAFQRFIRSWYLCSVRFSSAFSSQYGDGLGSPITIGGGTCALANP</sequence>
<proteinExistence type="predicted"/>
<gene>
    <name evidence="1" type="ORF">L9F63_024150</name>
</gene>
<evidence type="ECO:0000313" key="1">
    <source>
        <dbReference type="EMBL" id="KAJ9580669.1"/>
    </source>
</evidence>
<feature type="non-terminal residue" evidence="1">
    <location>
        <position position="1"/>
    </location>
</feature>
<dbReference type="EMBL" id="JASPKZ010008216">
    <property type="protein sequence ID" value="KAJ9580669.1"/>
    <property type="molecule type" value="Genomic_DNA"/>
</dbReference>
<reference evidence="1" key="1">
    <citation type="journal article" date="2023" name="IScience">
        <title>Live-bearing cockroach genome reveals convergent evolutionary mechanisms linked to viviparity in insects and beyond.</title>
        <authorList>
            <person name="Fouks B."/>
            <person name="Harrison M.C."/>
            <person name="Mikhailova A.A."/>
            <person name="Marchal E."/>
            <person name="English S."/>
            <person name="Carruthers M."/>
            <person name="Jennings E.C."/>
            <person name="Chiamaka E.L."/>
            <person name="Frigard R.A."/>
            <person name="Pippel M."/>
            <person name="Attardo G.M."/>
            <person name="Benoit J.B."/>
            <person name="Bornberg-Bauer E."/>
            <person name="Tobe S.S."/>
        </authorList>
    </citation>
    <scope>NUCLEOTIDE SEQUENCE</scope>
    <source>
        <strain evidence="1">Stay&amp;Tobe</strain>
    </source>
</reference>
<feature type="non-terminal residue" evidence="1">
    <location>
        <position position="54"/>
    </location>
</feature>
<protein>
    <submittedName>
        <fullName evidence="1">Uncharacterized protein</fullName>
    </submittedName>
</protein>
<comment type="caution">
    <text evidence="1">The sequence shown here is derived from an EMBL/GenBank/DDBJ whole genome shotgun (WGS) entry which is preliminary data.</text>
</comment>
<dbReference type="AlphaFoldDB" id="A0AAD7ZH89"/>
<name>A0AAD7ZH89_DIPPU</name>
<reference evidence="1" key="2">
    <citation type="submission" date="2023-05" db="EMBL/GenBank/DDBJ databases">
        <authorList>
            <person name="Fouks B."/>
        </authorList>
    </citation>
    <scope>NUCLEOTIDE SEQUENCE</scope>
    <source>
        <strain evidence="1">Stay&amp;Tobe</strain>
        <tissue evidence="1">Testes</tissue>
    </source>
</reference>